<keyword evidence="5" id="KW-0804">Transcription</keyword>
<comment type="caution">
    <text evidence="8">The sequence shown here is derived from an EMBL/GenBank/DDBJ whole genome shotgun (WGS) entry which is preliminary data.</text>
</comment>
<name>A0ABS1ZMZ0_9PSED</name>
<accession>A0ABS1ZMZ0</accession>
<dbReference type="RefSeq" id="WP_059761914.1">
    <property type="nucleotide sequence ID" value="NZ_JAAEBW010000019.1"/>
</dbReference>
<dbReference type="InterPro" id="IPR009057">
    <property type="entry name" value="Homeodomain-like_sf"/>
</dbReference>
<evidence type="ECO:0000313" key="9">
    <source>
        <dbReference type="Proteomes" id="UP000809529"/>
    </source>
</evidence>
<dbReference type="Gene3D" id="1.10.10.60">
    <property type="entry name" value="Homeodomain-like"/>
    <property type="match status" value="2"/>
</dbReference>
<proteinExistence type="predicted"/>
<evidence type="ECO:0000256" key="6">
    <source>
        <dbReference type="ARBA" id="ARBA00037345"/>
    </source>
</evidence>
<dbReference type="EMBL" id="JAAEBW010000019">
    <property type="protein sequence ID" value="MBM1197831.1"/>
    <property type="molecule type" value="Genomic_DNA"/>
</dbReference>
<reference evidence="8 9" key="1">
    <citation type="submission" date="2020-01" db="EMBL/GenBank/DDBJ databases">
        <title>Comparative genomics of meat spoilage bacteria.</title>
        <authorList>
            <person name="Hilgarth M."/>
            <person name="Vogel R.F."/>
        </authorList>
    </citation>
    <scope>NUCLEOTIDE SEQUENCE [LARGE SCALE GENOMIC DNA]</scope>
    <source>
        <strain evidence="8 9">TMW2.2077</strain>
    </source>
</reference>
<gene>
    <name evidence="8" type="ORF">GYN02_21945</name>
</gene>
<dbReference type="InterPro" id="IPR050204">
    <property type="entry name" value="AraC_XylS_family_regulators"/>
</dbReference>
<evidence type="ECO:0000256" key="4">
    <source>
        <dbReference type="ARBA" id="ARBA00023159"/>
    </source>
</evidence>
<sequence>MTAFDTLQVFQSMSRSPNARLEHCAELGDGMAAALWTNHHDARDYEAPTHHTLSCYISGGTGTFRREQPSARGAPGKLCVLPAEHQSAWVINGEIRLAHVYVSQAQFALGCISLLDKEPRTLQLREYTFLDDAQQTMRFHQLLQMNWTEPGERMLTSSLANELLDHAVLSQVGLREGLQLKGGLAAYQRRQLVDTIEQQLAEPLSIGQLAAQCALSPYHFARMFRESFGVAPHQYVLARRLSRARSLLRHSSLALGEIALSCGFASASHFTNRFKHTLGGTPGEYRAAFRP</sequence>
<protein>
    <submittedName>
        <fullName evidence="8">Helix-turn-helix transcriptional regulator</fullName>
    </submittedName>
</protein>
<dbReference type="PANTHER" id="PTHR46796">
    <property type="entry name" value="HTH-TYPE TRANSCRIPTIONAL ACTIVATOR RHAS-RELATED"/>
    <property type="match status" value="1"/>
</dbReference>
<dbReference type="PRINTS" id="PR00032">
    <property type="entry name" value="HTHARAC"/>
</dbReference>
<keyword evidence="3" id="KW-0238">DNA-binding</keyword>
<dbReference type="InterPro" id="IPR018062">
    <property type="entry name" value="HTH_AraC-typ_CS"/>
</dbReference>
<evidence type="ECO:0000313" key="8">
    <source>
        <dbReference type="EMBL" id="MBM1197831.1"/>
    </source>
</evidence>
<dbReference type="SUPFAM" id="SSF46689">
    <property type="entry name" value="Homeodomain-like"/>
    <property type="match status" value="2"/>
</dbReference>
<keyword evidence="9" id="KW-1185">Reference proteome</keyword>
<dbReference type="Pfam" id="PF12833">
    <property type="entry name" value="HTH_18"/>
    <property type="match status" value="1"/>
</dbReference>
<evidence type="ECO:0000256" key="5">
    <source>
        <dbReference type="ARBA" id="ARBA00023163"/>
    </source>
</evidence>
<evidence type="ECO:0000256" key="1">
    <source>
        <dbReference type="ARBA" id="ARBA00004496"/>
    </source>
</evidence>
<comment type="function">
    <text evidence="6">Regulatory protein of the TOL plasmid xyl operons. XylS activates the xylXYZLTEGFJQKIH operon required for the degradation of toluene, m-xylene and p-xylene.</text>
</comment>
<keyword evidence="2" id="KW-0805">Transcription regulation</keyword>
<organism evidence="8 9">
    <name type="scientific">Pseudomonas weihenstephanensis</name>
    <dbReference type="NCBI Taxonomy" id="1608994"/>
    <lineage>
        <taxon>Bacteria</taxon>
        <taxon>Pseudomonadati</taxon>
        <taxon>Pseudomonadota</taxon>
        <taxon>Gammaproteobacteria</taxon>
        <taxon>Pseudomonadales</taxon>
        <taxon>Pseudomonadaceae</taxon>
        <taxon>Pseudomonas</taxon>
    </lineage>
</organism>
<dbReference type="PROSITE" id="PS00041">
    <property type="entry name" value="HTH_ARAC_FAMILY_1"/>
    <property type="match status" value="1"/>
</dbReference>
<dbReference type="SMART" id="SM00342">
    <property type="entry name" value="HTH_ARAC"/>
    <property type="match status" value="1"/>
</dbReference>
<dbReference type="PANTHER" id="PTHR46796:SF6">
    <property type="entry name" value="ARAC SUBFAMILY"/>
    <property type="match status" value="1"/>
</dbReference>
<dbReference type="PROSITE" id="PS01124">
    <property type="entry name" value="HTH_ARAC_FAMILY_2"/>
    <property type="match status" value="1"/>
</dbReference>
<dbReference type="InterPro" id="IPR018060">
    <property type="entry name" value="HTH_AraC"/>
</dbReference>
<keyword evidence="4" id="KW-0010">Activator</keyword>
<evidence type="ECO:0000256" key="2">
    <source>
        <dbReference type="ARBA" id="ARBA00023015"/>
    </source>
</evidence>
<feature type="domain" description="HTH araC/xylS-type" evidence="7">
    <location>
        <begin position="190"/>
        <end position="288"/>
    </location>
</feature>
<evidence type="ECO:0000259" key="7">
    <source>
        <dbReference type="PROSITE" id="PS01124"/>
    </source>
</evidence>
<dbReference type="Proteomes" id="UP000809529">
    <property type="component" value="Unassembled WGS sequence"/>
</dbReference>
<dbReference type="InterPro" id="IPR020449">
    <property type="entry name" value="Tscrpt_reg_AraC-type_HTH"/>
</dbReference>
<comment type="subcellular location">
    <subcellularLocation>
        <location evidence="1">Cytoplasm</location>
    </subcellularLocation>
</comment>
<evidence type="ECO:0000256" key="3">
    <source>
        <dbReference type="ARBA" id="ARBA00023125"/>
    </source>
</evidence>